<reference evidence="1 2" key="1">
    <citation type="submission" date="2024-10" db="EMBL/GenBank/DDBJ databases">
        <title>The Natural Products Discovery Center: Release of the First 8490 Sequenced Strains for Exploring Actinobacteria Biosynthetic Diversity.</title>
        <authorList>
            <person name="Kalkreuter E."/>
            <person name="Kautsar S.A."/>
            <person name="Yang D."/>
            <person name="Bader C.D."/>
            <person name="Teijaro C.N."/>
            <person name="Fluegel L."/>
            <person name="Davis C.M."/>
            <person name="Simpson J.R."/>
            <person name="Lauterbach L."/>
            <person name="Steele A.D."/>
            <person name="Gui C."/>
            <person name="Meng S."/>
            <person name="Li G."/>
            <person name="Viehrig K."/>
            <person name="Ye F."/>
            <person name="Su P."/>
            <person name="Kiefer A.F."/>
            <person name="Nichols A."/>
            <person name="Cepeda A.J."/>
            <person name="Yan W."/>
            <person name="Fan B."/>
            <person name="Jiang Y."/>
            <person name="Adhikari A."/>
            <person name="Zheng C.-J."/>
            <person name="Schuster L."/>
            <person name="Cowan T.M."/>
            <person name="Smanski M.J."/>
            <person name="Chevrette M.G."/>
            <person name="De Carvalho L.P.S."/>
            <person name="Shen B."/>
        </authorList>
    </citation>
    <scope>NUCLEOTIDE SEQUENCE [LARGE SCALE GENOMIC DNA]</scope>
    <source>
        <strain evidence="1 2">NPDC049845</strain>
    </source>
</reference>
<accession>A0ABW7ZJB8</accession>
<dbReference type="Gene3D" id="2.160.20.10">
    <property type="entry name" value="Single-stranded right-handed beta-helix, Pectin lyase-like"/>
    <property type="match status" value="1"/>
</dbReference>
<dbReference type="EMBL" id="JBITLE010000003">
    <property type="protein sequence ID" value="MFI7262941.1"/>
    <property type="molecule type" value="Genomic_DNA"/>
</dbReference>
<gene>
    <name evidence="1" type="ORF">ACIBP4_11635</name>
</gene>
<protein>
    <recommendedName>
        <fullName evidence="3">Right handed beta helix region</fullName>
    </recommendedName>
</protein>
<dbReference type="InterPro" id="IPR012334">
    <property type="entry name" value="Pectin_lyas_fold"/>
</dbReference>
<organism evidence="1 2">
    <name type="scientific">Micromonospora maritima</name>
    <dbReference type="NCBI Taxonomy" id="986711"/>
    <lineage>
        <taxon>Bacteria</taxon>
        <taxon>Bacillati</taxon>
        <taxon>Actinomycetota</taxon>
        <taxon>Actinomycetes</taxon>
        <taxon>Micromonosporales</taxon>
        <taxon>Micromonosporaceae</taxon>
        <taxon>Micromonospora</taxon>
    </lineage>
</organism>
<dbReference type="SUPFAM" id="SSF51126">
    <property type="entry name" value="Pectin lyase-like"/>
    <property type="match status" value="1"/>
</dbReference>
<name>A0ABW7ZJB8_9ACTN</name>
<evidence type="ECO:0000313" key="2">
    <source>
        <dbReference type="Proteomes" id="UP001612812"/>
    </source>
</evidence>
<proteinExistence type="predicted"/>
<keyword evidence="2" id="KW-1185">Reference proteome</keyword>
<comment type="caution">
    <text evidence="1">The sequence shown here is derived from an EMBL/GenBank/DDBJ whole genome shotgun (WGS) entry which is preliminary data.</text>
</comment>
<dbReference type="InterPro" id="IPR011050">
    <property type="entry name" value="Pectin_lyase_fold/virulence"/>
</dbReference>
<sequence length="341" mass="37195">MTSYRGCVDQLNNTAVSTVVITGMIYLDAGWRTYPVSNVSGKAIVGQGHHTGFTYTGGVQTGKAIAIWNSAYVTVDNLAIYGAFANEGWLECPAQGTCETPLTVEGAVDPDSDVPTSHHVTVGNVKIANSRGDAALVLGTHHLSWISNTIDNAASMGLHAGFDQRQNWNRYLTVDNSRFANVRANALWLQVYGAGDYQENVVRNSWFYGNHRYGIYSCGDRPCAGGQIALSSNTSSLTLSRIVVADGSCPSCTGANSHGIELNSLWRVKIVDSEIRNNRGTTIYANWGPEDNRNLLADLEIANNCFRYNNRDAVDIPETIVKRWEYREYGNSYGTCDKGLG</sequence>
<dbReference type="RefSeq" id="WP_396768863.1">
    <property type="nucleotide sequence ID" value="NZ_JBITLA010000003.1"/>
</dbReference>
<evidence type="ECO:0008006" key="3">
    <source>
        <dbReference type="Google" id="ProtNLM"/>
    </source>
</evidence>
<dbReference type="Proteomes" id="UP001612812">
    <property type="component" value="Unassembled WGS sequence"/>
</dbReference>
<evidence type="ECO:0000313" key="1">
    <source>
        <dbReference type="EMBL" id="MFI7262941.1"/>
    </source>
</evidence>